<dbReference type="InParanoid" id="A0A0P0XLW1"/>
<sequence>MPPSLASPGTSSMRAKSSPPSSATLNPTASRRSTPPSLSARASLILGFPSLTFLYLSFRGSESRFPSSLFTTSTADAGGSPAR</sequence>
<feature type="region of interest" description="Disordered" evidence="1">
    <location>
        <begin position="1"/>
        <end position="37"/>
    </location>
</feature>
<dbReference type="AlphaFoldDB" id="A0A0P0XLW1"/>
<organism evidence="2 3">
    <name type="scientific">Oryza sativa subsp. japonica</name>
    <name type="common">Rice</name>
    <dbReference type="NCBI Taxonomy" id="39947"/>
    <lineage>
        <taxon>Eukaryota</taxon>
        <taxon>Viridiplantae</taxon>
        <taxon>Streptophyta</taxon>
        <taxon>Embryophyta</taxon>
        <taxon>Tracheophyta</taxon>
        <taxon>Spermatophyta</taxon>
        <taxon>Magnoliopsida</taxon>
        <taxon>Liliopsida</taxon>
        <taxon>Poales</taxon>
        <taxon>Poaceae</taxon>
        <taxon>BOP clade</taxon>
        <taxon>Oryzoideae</taxon>
        <taxon>Oryzeae</taxon>
        <taxon>Oryzinae</taxon>
        <taxon>Oryza</taxon>
        <taxon>Oryza sativa</taxon>
    </lineage>
</organism>
<reference evidence="2 3" key="3">
    <citation type="journal article" date="2013" name="Rice">
        <title>Improvement of the Oryza sativa Nipponbare reference genome using next generation sequence and optical map data.</title>
        <authorList>
            <person name="Kawahara Y."/>
            <person name="de la Bastide M."/>
            <person name="Hamilton J.P."/>
            <person name="Kanamori H."/>
            <person name="McCombie W.R."/>
            <person name="Ouyang S."/>
            <person name="Schwartz D.C."/>
            <person name="Tanaka T."/>
            <person name="Wu J."/>
            <person name="Zhou S."/>
            <person name="Childs K.L."/>
            <person name="Davidson R.M."/>
            <person name="Lin H."/>
            <person name="Quesada-Ocampo L."/>
            <person name="Vaillancourt B."/>
            <person name="Sakai H."/>
            <person name="Lee S.S."/>
            <person name="Kim J."/>
            <person name="Numa H."/>
            <person name="Itoh T."/>
            <person name="Buell C.R."/>
            <person name="Matsumoto T."/>
        </authorList>
    </citation>
    <scope>NUCLEOTIDE SEQUENCE [LARGE SCALE GENOMIC DNA]</scope>
    <source>
        <strain evidence="3">cv. Nipponbare</strain>
    </source>
</reference>
<reference evidence="3" key="1">
    <citation type="journal article" date="2005" name="Nature">
        <title>The map-based sequence of the rice genome.</title>
        <authorList>
            <consortium name="International rice genome sequencing project (IRGSP)"/>
            <person name="Matsumoto T."/>
            <person name="Wu J."/>
            <person name="Kanamori H."/>
            <person name="Katayose Y."/>
            <person name="Fujisawa M."/>
            <person name="Namiki N."/>
            <person name="Mizuno H."/>
            <person name="Yamamoto K."/>
            <person name="Antonio B.A."/>
            <person name="Baba T."/>
            <person name="Sakata K."/>
            <person name="Nagamura Y."/>
            <person name="Aoki H."/>
            <person name="Arikawa K."/>
            <person name="Arita K."/>
            <person name="Bito T."/>
            <person name="Chiden Y."/>
            <person name="Fujitsuka N."/>
            <person name="Fukunaka R."/>
            <person name="Hamada M."/>
            <person name="Harada C."/>
            <person name="Hayashi A."/>
            <person name="Hijishita S."/>
            <person name="Honda M."/>
            <person name="Hosokawa S."/>
            <person name="Ichikawa Y."/>
            <person name="Idonuma A."/>
            <person name="Iijima M."/>
            <person name="Ikeda M."/>
            <person name="Ikeno M."/>
            <person name="Ito K."/>
            <person name="Ito S."/>
            <person name="Ito T."/>
            <person name="Ito Y."/>
            <person name="Ito Y."/>
            <person name="Iwabuchi A."/>
            <person name="Kamiya K."/>
            <person name="Karasawa W."/>
            <person name="Kurita K."/>
            <person name="Katagiri S."/>
            <person name="Kikuta A."/>
            <person name="Kobayashi H."/>
            <person name="Kobayashi N."/>
            <person name="Machita K."/>
            <person name="Maehara T."/>
            <person name="Masukawa M."/>
            <person name="Mizubayashi T."/>
            <person name="Mukai Y."/>
            <person name="Nagasaki H."/>
            <person name="Nagata Y."/>
            <person name="Naito S."/>
            <person name="Nakashima M."/>
            <person name="Nakama Y."/>
            <person name="Nakamichi Y."/>
            <person name="Nakamura M."/>
            <person name="Meguro A."/>
            <person name="Negishi M."/>
            <person name="Ohta I."/>
            <person name="Ohta T."/>
            <person name="Okamoto M."/>
            <person name="Ono N."/>
            <person name="Saji S."/>
            <person name="Sakaguchi M."/>
            <person name="Sakai K."/>
            <person name="Shibata M."/>
            <person name="Shimokawa T."/>
            <person name="Song J."/>
            <person name="Takazaki Y."/>
            <person name="Terasawa K."/>
            <person name="Tsugane M."/>
            <person name="Tsuji K."/>
            <person name="Ueda S."/>
            <person name="Waki K."/>
            <person name="Yamagata H."/>
            <person name="Yamamoto M."/>
            <person name="Yamamoto S."/>
            <person name="Yamane H."/>
            <person name="Yoshiki S."/>
            <person name="Yoshihara R."/>
            <person name="Yukawa K."/>
            <person name="Zhong H."/>
            <person name="Yano M."/>
            <person name="Yuan Q."/>
            <person name="Ouyang S."/>
            <person name="Liu J."/>
            <person name="Jones K.M."/>
            <person name="Gansberger K."/>
            <person name="Moffat K."/>
            <person name="Hill J."/>
            <person name="Bera J."/>
            <person name="Fadrosh D."/>
            <person name="Jin S."/>
            <person name="Johri S."/>
            <person name="Kim M."/>
            <person name="Overton L."/>
            <person name="Reardon M."/>
            <person name="Tsitrin T."/>
            <person name="Vuong H."/>
            <person name="Weaver B."/>
            <person name="Ciecko A."/>
            <person name="Tallon L."/>
            <person name="Jackson J."/>
            <person name="Pai G."/>
            <person name="Aken S.V."/>
            <person name="Utterback T."/>
            <person name="Reidmuller S."/>
            <person name="Feldblyum T."/>
            <person name="Hsiao J."/>
            <person name="Zismann V."/>
            <person name="Iobst S."/>
            <person name="de Vazeille A.R."/>
            <person name="Buell C.R."/>
            <person name="Ying K."/>
            <person name="Li Y."/>
            <person name="Lu T."/>
            <person name="Huang Y."/>
            <person name="Zhao Q."/>
            <person name="Feng Q."/>
            <person name="Zhang L."/>
            <person name="Zhu J."/>
            <person name="Weng Q."/>
            <person name="Mu J."/>
            <person name="Lu Y."/>
            <person name="Fan D."/>
            <person name="Liu Y."/>
            <person name="Guan J."/>
            <person name="Zhang Y."/>
            <person name="Yu S."/>
            <person name="Liu X."/>
            <person name="Zhang Y."/>
            <person name="Hong G."/>
            <person name="Han B."/>
            <person name="Choisne N."/>
            <person name="Demange N."/>
            <person name="Orjeda G."/>
            <person name="Samain S."/>
            <person name="Cattolico L."/>
            <person name="Pelletier E."/>
            <person name="Couloux A."/>
            <person name="Segurens B."/>
            <person name="Wincker P."/>
            <person name="D'Hont A."/>
            <person name="Scarpelli C."/>
            <person name="Weissenbach J."/>
            <person name="Salanoubat M."/>
            <person name="Quetier F."/>
            <person name="Yu Y."/>
            <person name="Kim H.R."/>
            <person name="Rambo T."/>
            <person name="Currie J."/>
            <person name="Collura K."/>
            <person name="Luo M."/>
            <person name="Yang T."/>
            <person name="Ammiraju J.S.S."/>
            <person name="Engler F."/>
            <person name="Soderlund C."/>
            <person name="Wing R.A."/>
            <person name="Palmer L.E."/>
            <person name="de la Bastide M."/>
            <person name="Spiegel L."/>
            <person name="Nascimento L."/>
            <person name="Zutavern T."/>
            <person name="O'Shaughnessy A."/>
            <person name="Dike S."/>
            <person name="Dedhia N."/>
            <person name="Preston R."/>
            <person name="Balija V."/>
            <person name="McCombie W.R."/>
            <person name="Chow T."/>
            <person name="Chen H."/>
            <person name="Chung M."/>
            <person name="Chen C."/>
            <person name="Shaw J."/>
            <person name="Wu H."/>
            <person name="Hsiao K."/>
            <person name="Chao Y."/>
            <person name="Chu M."/>
            <person name="Cheng C."/>
            <person name="Hour A."/>
            <person name="Lee P."/>
            <person name="Lin S."/>
            <person name="Lin Y."/>
            <person name="Liou J."/>
            <person name="Liu S."/>
            <person name="Hsing Y."/>
            <person name="Raghuvanshi S."/>
            <person name="Mohanty A."/>
            <person name="Bharti A.K."/>
            <person name="Gaur A."/>
            <person name="Gupta V."/>
            <person name="Kumar D."/>
            <person name="Ravi V."/>
            <person name="Vij S."/>
            <person name="Kapur A."/>
            <person name="Khurana P."/>
            <person name="Khurana P."/>
            <person name="Khurana J.P."/>
            <person name="Tyagi A.K."/>
            <person name="Gaikwad K."/>
            <person name="Singh A."/>
            <person name="Dalal V."/>
            <person name="Srivastava S."/>
            <person name="Dixit A."/>
            <person name="Pal A.K."/>
            <person name="Ghazi I.A."/>
            <person name="Yadav M."/>
            <person name="Pandit A."/>
            <person name="Bhargava A."/>
            <person name="Sureshbabu K."/>
            <person name="Batra K."/>
            <person name="Sharma T.R."/>
            <person name="Mohapatra T."/>
            <person name="Singh N.K."/>
            <person name="Messing J."/>
            <person name="Nelson A.B."/>
            <person name="Fuks G."/>
            <person name="Kavchok S."/>
            <person name="Keizer G."/>
            <person name="Linton E."/>
            <person name="Llaca V."/>
            <person name="Song R."/>
            <person name="Tanyolac B."/>
            <person name="Young S."/>
            <person name="Ho-Il K."/>
            <person name="Hahn J.H."/>
            <person name="Sangsakoo G."/>
            <person name="Vanavichit A."/>
            <person name="de Mattos Luiz.A.T."/>
            <person name="Zimmer P.D."/>
            <person name="Malone G."/>
            <person name="Dellagostin O."/>
            <person name="de Oliveira A.C."/>
            <person name="Bevan M."/>
            <person name="Bancroft I."/>
            <person name="Minx P."/>
            <person name="Cordum H."/>
            <person name="Wilson R."/>
            <person name="Cheng Z."/>
            <person name="Jin W."/>
            <person name="Jiang J."/>
            <person name="Leong S.A."/>
            <person name="Iwama H."/>
            <person name="Gojobori T."/>
            <person name="Itoh T."/>
            <person name="Niimura Y."/>
            <person name="Fujii Y."/>
            <person name="Habara T."/>
            <person name="Sakai H."/>
            <person name="Sato Y."/>
            <person name="Wilson G."/>
            <person name="Kumar K."/>
            <person name="McCouch S."/>
            <person name="Juretic N."/>
            <person name="Hoen D."/>
            <person name="Wright S."/>
            <person name="Bruskiewich R."/>
            <person name="Bureau T."/>
            <person name="Miyao A."/>
            <person name="Hirochika H."/>
            <person name="Nishikawa T."/>
            <person name="Kadowaki K."/>
            <person name="Sugiura M."/>
            <person name="Burr B."/>
            <person name="Sasaki T."/>
        </authorList>
    </citation>
    <scope>NUCLEOTIDE SEQUENCE [LARGE SCALE GENOMIC DNA]</scope>
    <source>
        <strain evidence="3">cv. Nipponbare</strain>
    </source>
</reference>
<dbReference type="EMBL" id="AP014965">
    <property type="protein sequence ID" value="BAT07979.1"/>
    <property type="molecule type" value="Genomic_DNA"/>
</dbReference>
<evidence type="ECO:0000256" key="1">
    <source>
        <dbReference type="SAM" id="MobiDB-lite"/>
    </source>
</evidence>
<gene>
    <name evidence="2" type="ordered locus">Os09g0401550</name>
    <name evidence="2" type="ORF">OSNPB_090401550</name>
</gene>
<keyword evidence="3" id="KW-1185">Reference proteome</keyword>
<reference evidence="2 3" key="2">
    <citation type="journal article" date="2013" name="Plant Cell Physiol.">
        <title>Rice Annotation Project Database (RAP-DB): an integrative and interactive database for rice genomics.</title>
        <authorList>
            <person name="Sakai H."/>
            <person name="Lee S.S."/>
            <person name="Tanaka T."/>
            <person name="Numa H."/>
            <person name="Kim J."/>
            <person name="Kawahara Y."/>
            <person name="Wakimoto H."/>
            <person name="Yang C.C."/>
            <person name="Iwamoto M."/>
            <person name="Abe T."/>
            <person name="Yamada Y."/>
            <person name="Muto A."/>
            <person name="Inokuchi H."/>
            <person name="Ikemura T."/>
            <person name="Matsumoto T."/>
            <person name="Sasaki T."/>
            <person name="Itoh T."/>
        </authorList>
    </citation>
    <scope>NUCLEOTIDE SEQUENCE [LARGE SCALE GENOMIC DNA]</scope>
    <source>
        <strain evidence="3">cv. Nipponbare</strain>
    </source>
</reference>
<name>A0A0P0XLW1_ORYSJ</name>
<dbReference type="Proteomes" id="UP000059680">
    <property type="component" value="Chromosome 9"/>
</dbReference>
<evidence type="ECO:0000313" key="2">
    <source>
        <dbReference type="EMBL" id="BAT07979.1"/>
    </source>
</evidence>
<dbReference type="PaxDb" id="39947-A0A0P0XLW1"/>
<proteinExistence type="predicted"/>
<accession>A0A0P0XLW1</accession>
<feature type="compositionally biased region" description="Low complexity" evidence="1">
    <location>
        <begin position="11"/>
        <end position="23"/>
    </location>
</feature>
<dbReference type="eggNOG" id="ENOG502R5WZ">
    <property type="taxonomic scope" value="Eukaryota"/>
</dbReference>
<protein>
    <submittedName>
        <fullName evidence="2">Os09g0401550 protein</fullName>
    </submittedName>
</protein>
<feature type="compositionally biased region" description="Polar residues" evidence="1">
    <location>
        <begin position="24"/>
        <end position="37"/>
    </location>
</feature>
<evidence type="ECO:0000313" key="3">
    <source>
        <dbReference type="Proteomes" id="UP000059680"/>
    </source>
</evidence>
<dbReference type="Gramene" id="Os09t0401550-01">
    <property type="protein sequence ID" value="Os09t0401550-01"/>
    <property type="gene ID" value="Os09g0401550"/>
</dbReference>